<name>A0ACC2V3L0_9TREE</name>
<proteinExistence type="predicted"/>
<organism evidence="1 2">
    <name type="scientific">Naganishia friedmannii</name>
    <dbReference type="NCBI Taxonomy" id="89922"/>
    <lineage>
        <taxon>Eukaryota</taxon>
        <taxon>Fungi</taxon>
        <taxon>Dikarya</taxon>
        <taxon>Basidiomycota</taxon>
        <taxon>Agaricomycotina</taxon>
        <taxon>Tremellomycetes</taxon>
        <taxon>Filobasidiales</taxon>
        <taxon>Filobasidiaceae</taxon>
        <taxon>Naganishia</taxon>
    </lineage>
</organism>
<gene>
    <name evidence="1" type="ORF">QFC21_006289</name>
</gene>
<keyword evidence="2" id="KW-1185">Reference proteome</keyword>
<evidence type="ECO:0000313" key="2">
    <source>
        <dbReference type="Proteomes" id="UP001227268"/>
    </source>
</evidence>
<evidence type="ECO:0000313" key="1">
    <source>
        <dbReference type="EMBL" id="KAJ9093693.1"/>
    </source>
</evidence>
<comment type="caution">
    <text evidence="1">The sequence shown here is derived from an EMBL/GenBank/DDBJ whole genome shotgun (WGS) entry which is preliminary data.</text>
</comment>
<accession>A0ACC2V3L0</accession>
<dbReference type="EMBL" id="JASBWT010000029">
    <property type="protein sequence ID" value="KAJ9093693.1"/>
    <property type="molecule type" value="Genomic_DNA"/>
</dbReference>
<reference evidence="1" key="1">
    <citation type="submission" date="2023-04" db="EMBL/GenBank/DDBJ databases">
        <title>Draft Genome sequencing of Naganishia species isolated from polar environments using Oxford Nanopore Technology.</title>
        <authorList>
            <person name="Leo P."/>
            <person name="Venkateswaran K."/>
        </authorList>
    </citation>
    <scope>NUCLEOTIDE SEQUENCE</scope>
    <source>
        <strain evidence="1">MNA-CCFEE 5423</strain>
    </source>
</reference>
<protein>
    <submittedName>
        <fullName evidence="1">Uncharacterized protein</fullName>
    </submittedName>
</protein>
<sequence length="740" mass="80453">MAALESIPSEILSTIAYHLALSPVLAATPGQPPSAETRISALAGTLDSSTPTPSASKPIPTVFPAPLVPLLTTSKHIAGLLAFDANPQLYARIFAEKFDTAAIRRRTRAADLLRKDDGGGVQDAGGTSEGEEDVVVAGSVTDSALAAELRTRCMMMKRLRMAMRSGQASWVRPEDLFVVYLMLLENEGMEKEEMDDIEEFLFCLRPYVFAAAQFEVTYAPWTLIDLPLPRTTTPYVRPPHPLNHYMTDPTPRSRLVHVPHYGTMKPLCPPVLAHAAILNFFARVDKLFGVADAGGAGDGDGNDAGRDLTGGMDGPQVGPEAQGGVAAEVEVGEGTALGEGAGHMAGFRPRPSSRYIAYTPAKRSEIFDTDYKRLERCYDPTESPGLGIEDWVGRFTGCWEGSFSFFDYDAYKSMLSGESRALYEGQFGEQTQVWRLNEVYVRSKYSVPGGGGGNRRSRAAQLPIATEPEPEREAEARTEWFSDRVPMAHEERSTSASPLNAGFAPNSSTFDKLVPLLAAKRSGPLSRLTPQAISATHASGAMSTSATTATASTSTESITSAVVRMLESDDQATRDDYLVAMLGGLEGQKVVHVAEVEEIIRRRRGQVDTDDEDEDGAHSSEMEGMRGAAKGKQTMRGSVARPGDDLELMLVGTGHSAWGEFLLRGRVRLWDGMVTLVKEYSPDGRGRWLYRGYIVGNNVFVGRWRDCVTPQDFVGYEGTFSLAQRIDEVMDEGSIMDGIM</sequence>
<dbReference type="Proteomes" id="UP001227268">
    <property type="component" value="Unassembled WGS sequence"/>
</dbReference>